<gene>
    <name evidence="2" type="ORF">J1792_13365</name>
</gene>
<accession>A0A939FNF8</accession>
<organism evidence="2 3">
    <name type="scientific">Streptomyces triculaminicus</name>
    <dbReference type="NCBI Taxonomy" id="2816232"/>
    <lineage>
        <taxon>Bacteria</taxon>
        <taxon>Bacillati</taxon>
        <taxon>Actinomycetota</taxon>
        <taxon>Actinomycetes</taxon>
        <taxon>Kitasatosporales</taxon>
        <taxon>Streptomycetaceae</taxon>
        <taxon>Streptomyces</taxon>
    </lineage>
</organism>
<feature type="signal peptide" evidence="1">
    <location>
        <begin position="1"/>
        <end position="31"/>
    </location>
</feature>
<feature type="chain" id="PRO_5038820981" description="Lipoprotein" evidence="1">
    <location>
        <begin position="32"/>
        <end position="109"/>
    </location>
</feature>
<dbReference type="PROSITE" id="PS51257">
    <property type="entry name" value="PROKAR_LIPOPROTEIN"/>
    <property type="match status" value="1"/>
</dbReference>
<proteinExistence type="predicted"/>
<keyword evidence="1" id="KW-0732">Signal</keyword>
<dbReference type="AlphaFoldDB" id="A0A939FNF8"/>
<evidence type="ECO:0008006" key="4">
    <source>
        <dbReference type="Google" id="ProtNLM"/>
    </source>
</evidence>
<keyword evidence="3" id="KW-1185">Reference proteome</keyword>
<comment type="caution">
    <text evidence="2">The sequence shown here is derived from an EMBL/GenBank/DDBJ whole genome shotgun (WGS) entry which is preliminary data.</text>
</comment>
<sequence>MASKPSPSRWTIKASSAASALVCLVVLAACAGGGGTADDEEDPGEGTARSAFAEGFAAGQEVLEKHGKGAAVRETVWGGCEKRAEEAGTGYPDDWIRGCRKGVQSFPGS</sequence>
<protein>
    <recommendedName>
        <fullName evidence="4">Lipoprotein</fullName>
    </recommendedName>
</protein>
<name>A0A939FNF8_9ACTN</name>
<dbReference type="RefSeq" id="WP_207247295.1">
    <property type="nucleotide sequence ID" value="NZ_JAFMOF010000002.1"/>
</dbReference>
<evidence type="ECO:0000256" key="1">
    <source>
        <dbReference type="SAM" id="SignalP"/>
    </source>
</evidence>
<dbReference type="EMBL" id="JAFMOF010000002">
    <property type="protein sequence ID" value="MBO0653733.1"/>
    <property type="molecule type" value="Genomic_DNA"/>
</dbReference>
<reference evidence="2" key="1">
    <citation type="submission" date="2021-03" db="EMBL/GenBank/DDBJ databases">
        <title>Streptomyces strains.</title>
        <authorList>
            <person name="Lund M.B."/>
            <person name="Toerring T."/>
        </authorList>
    </citation>
    <scope>NUCLEOTIDE SEQUENCE</scope>
    <source>
        <strain evidence="2">JCM 4242</strain>
    </source>
</reference>
<evidence type="ECO:0000313" key="3">
    <source>
        <dbReference type="Proteomes" id="UP000664781"/>
    </source>
</evidence>
<evidence type="ECO:0000313" key="2">
    <source>
        <dbReference type="EMBL" id="MBO0653733.1"/>
    </source>
</evidence>
<dbReference type="Proteomes" id="UP000664781">
    <property type="component" value="Unassembled WGS sequence"/>
</dbReference>